<organism evidence="2 3">
    <name type="scientific">Helicocarpus griseus UAMH5409</name>
    <dbReference type="NCBI Taxonomy" id="1447875"/>
    <lineage>
        <taxon>Eukaryota</taxon>
        <taxon>Fungi</taxon>
        <taxon>Dikarya</taxon>
        <taxon>Ascomycota</taxon>
        <taxon>Pezizomycotina</taxon>
        <taxon>Eurotiomycetes</taxon>
        <taxon>Eurotiomycetidae</taxon>
        <taxon>Onygenales</taxon>
        <taxon>Ajellomycetaceae</taxon>
        <taxon>Helicocarpus</taxon>
    </lineage>
</organism>
<evidence type="ECO:0008006" key="4">
    <source>
        <dbReference type="Google" id="ProtNLM"/>
    </source>
</evidence>
<gene>
    <name evidence="2" type="ORF">AJ79_09902</name>
</gene>
<evidence type="ECO:0000256" key="1">
    <source>
        <dbReference type="SAM" id="MobiDB-lite"/>
    </source>
</evidence>
<dbReference type="AlphaFoldDB" id="A0A2B7WGM2"/>
<accession>A0A2B7WGM2</accession>
<name>A0A2B7WGM2_9EURO</name>
<dbReference type="Pfam" id="PF13092">
    <property type="entry name" value="CENP-L"/>
    <property type="match status" value="1"/>
</dbReference>
<feature type="region of interest" description="Disordered" evidence="1">
    <location>
        <begin position="272"/>
        <end position="292"/>
    </location>
</feature>
<dbReference type="Proteomes" id="UP000223968">
    <property type="component" value="Unassembled WGS sequence"/>
</dbReference>
<keyword evidence="3" id="KW-1185">Reference proteome</keyword>
<proteinExistence type="predicted"/>
<comment type="caution">
    <text evidence="2">The sequence shown here is derived from an EMBL/GenBank/DDBJ whole genome shotgun (WGS) entry which is preliminary data.</text>
</comment>
<sequence length="414" mass="45228">MATSPGDQLFTTSWTLHRLSPLYHGKECQTLLDNPNGLKLYANRLRELLRGDVFRGVQVGIEGLGATDDAVSKAGPLKACKWEILPTWGHWNEEESLLLEEDPEKAASVIPPDVSAGILVTLDYENITYKAAMLTGPDGYHDTQKGVTFLPLLLTRLPNSLRQTFVSFLAMNFDSRCSILRLPSSFLCGAFENYLAILHGPTSASRAGNAPSSSREFVEKVIKESQLTLSFPAPVSSSLKSLDVLIPRESLSAFFIYGSKIIENNENRAANDISRNRGKKRSHADTTKDENPSAPFLAALSEYFDTNLAMKLDIRDSFTNDSKNGQAKHVRLSKISCGAFVLGGEGRMKLLANPGRVIPFDEADVEEGEGDDPDSREIRLVWRANEALLRALVSRAVGGQSERQNGGLGGGEGT</sequence>
<dbReference type="EMBL" id="PDNB01000316">
    <property type="protein sequence ID" value="PGG95729.1"/>
    <property type="molecule type" value="Genomic_DNA"/>
</dbReference>
<reference evidence="2 3" key="1">
    <citation type="submission" date="2017-10" db="EMBL/GenBank/DDBJ databases">
        <title>Comparative genomics in systemic dimorphic fungi from Ajellomycetaceae.</title>
        <authorList>
            <person name="Munoz J.F."/>
            <person name="Mcewen J.G."/>
            <person name="Clay O.K."/>
            <person name="Cuomo C.A."/>
        </authorList>
    </citation>
    <scope>NUCLEOTIDE SEQUENCE [LARGE SCALE GENOMIC DNA]</scope>
    <source>
        <strain evidence="2 3">UAMH5409</strain>
    </source>
</reference>
<dbReference type="InterPro" id="IPR025204">
    <property type="entry name" value="CENP-L"/>
</dbReference>
<evidence type="ECO:0000313" key="2">
    <source>
        <dbReference type="EMBL" id="PGG95729.1"/>
    </source>
</evidence>
<protein>
    <recommendedName>
        <fullName evidence="4">Kinetochore complex Sim4 subunit Fta1-domain-containing protein</fullName>
    </recommendedName>
</protein>
<dbReference type="OrthoDB" id="8864979at2759"/>
<evidence type="ECO:0000313" key="3">
    <source>
        <dbReference type="Proteomes" id="UP000223968"/>
    </source>
</evidence>